<comment type="caution">
    <text evidence="1">The sequence shown here is derived from an EMBL/GenBank/DDBJ whole genome shotgun (WGS) entry which is preliminary data.</text>
</comment>
<dbReference type="AlphaFoldDB" id="A0AAD9M0V1"/>
<gene>
    <name evidence="1" type="ORF">LX32DRAFT_347837</name>
</gene>
<keyword evidence="2" id="KW-1185">Reference proteome</keyword>
<protein>
    <submittedName>
        <fullName evidence="1">Uncharacterized protein</fullName>
    </submittedName>
</protein>
<organism evidence="1 2">
    <name type="scientific">Colletotrichum zoysiae</name>
    <dbReference type="NCBI Taxonomy" id="1216348"/>
    <lineage>
        <taxon>Eukaryota</taxon>
        <taxon>Fungi</taxon>
        <taxon>Dikarya</taxon>
        <taxon>Ascomycota</taxon>
        <taxon>Pezizomycotina</taxon>
        <taxon>Sordariomycetes</taxon>
        <taxon>Hypocreomycetidae</taxon>
        <taxon>Glomerellales</taxon>
        <taxon>Glomerellaceae</taxon>
        <taxon>Colletotrichum</taxon>
        <taxon>Colletotrichum graminicola species complex</taxon>
    </lineage>
</organism>
<dbReference type="EMBL" id="MU842859">
    <property type="protein sequence ID" value="KAK2029801.1"/>
    <property type="molecule type" value="Genomic_DNA"/>
</dbReference>
<proteinExistence type="predicted"/>
<evidence type="ECO:0000313" key="1">
    <source>
        <dbReference type="EMBL" id="KAK2029801.1"/>
    </source>
</evidence>
<reference evidence="1" key="1">
    <citation type="submission" date="2021-06" db="EMBL/GenBank/DDBJ databases">
        <title>Comparative genomics, transcriptomics and evolutionary studies reveal genomic signatures of adaptation to plant cell wall in hemibiotrophic fungi.</title>
        <authorList>
            <consortium name="DOE Joint Genome Institute"/>
            <person name="Baroncelli R."/>
            <person name="Diaz J.F."/>
            <person name="Benocci T."/>
            <person name="Peng M."/>
            <person name="Battaglia E."/>
            <person name="Haridas S."/>
            <person name="Andreopoulos W."/>
            <person name="Labutti K."/>
            <person name="Pangilinan J."/>
            <person name="Floch G.L."/>
            <person name="Makela M.R."/>
            <person name="Henrissat B."/>
            <person name="Grigoriev I.V."/>
            <person name="Crouch J.A."/>
            <person name="De Vries R.P."/>
            <person name="Sukno S.A."/>
            <person name="Thon M.R."/>
        </authorList>
    </citation>
    <scope>NUCLEOTIDE SEQUENCE</scope>
    <source>
        <strain evidence="1">MAFF235873</strain>
    </source>
</reference>
<sequence>MPSRAACRPSTDPLFSDFQLDANVRDRTFLTNTIAKRILRTARNRIIRSYRKWTTFPAIRGPAPHGISCGQSYSQCVQSDFCSSSIDKACVNWMLQPGLVSGECPGEIFQRRHQVGCYSSKPHTSAKCGIQLQEYGGNVNVDFGPSGAGPALGPGKFGRLTTPAEWGC</sequence>
<dbReference type="Proteomes" id="UP001232148">
    <property type="component" value="Unassembled WGS sequence"/>
</dbReference>
<name>A0AAD9M0V1_9PEZI</name>
<accession>A0AAD9M0V1</accession>
<evidence type="ECO:0000313" key="2">
    <source>
        <dbReference type="Proteomes" id="UP001232148"/>
    </source>
</evidence>